<evidence type="ECO:0000256" key="2">
    <source>
        <dbReference type="ARBA" id="ARBA00022803"/>
    </source>
</evidence>
<reference evidence="3" key="1">
    <citation type="submission" date="2021-01" db="EMBL/GenBank/DDBJ databases">
        <authorList>
            <consortium name="Genoscope - CEA"/>
            <person name="William W."/>
        </authorList>
    </citation>
    <scope>NUCLEOTIDE SEQUENCE</scope>
</reference>
<keyword evidence="4" id="KW-1185">Reference proteome</keyword>
<dbReference type="Proteomes" id="UP000692954">
    <property type="component" value="Unassembled WGS sequence"/>
</dbReference>
<dbReference type="InterPro" id="IPR050498">
    <property type="entry name" value="Ycf3"/>
</dbReference>
<accession>A0A8S1QKS1</accession>
<name>A0A8S1QKS1_9CILI</name>
<protein>
    <recommendedName>
        <fullName evidence="5">Tetratricopeptide repeat protein</fullName>
    </recommendedName>
</protein>
<dbReference type="EMBL" id="CAJJDN010000110">
    <property type="protein sequence ID" value="CAD8116036.1"/>
    <property type="molecule type" value="Genomic_DNA"/>
</dbReference>
<dbReference type="PANTHER" id="PTHR44858">
    <property type="entry name" value="TETRATRICOPEPTIDE REPEAT PROTEIN 6"/>
    <property type="match status" value="1"/>
</dbReference>
<dbReference type="AlphaFoldDB" id="A0A8S1QKS1"/>
<evidence type="ECO:0008006" key="5">
    <source>
        <dbReference type="Google" id="ProtNLM"/>
    </source>
</evidence>
<organism evidence="3 4">
    <name type="scientific">Paramecium sonneborni</name>
    <dbReference type="NCBI Taxonomy" id="65129"/>
    <lineage>
        <taxon>Eukaryota</taxon>
        <taxon>Sar</taxon>
        <taxon>Alveolata</taxon>
        <taxon>Ciliophora</taxon>
        <taxon>Intramacronucleata</taxon>
        <taxon>Oligohymenophorea</taxon>
        <taxon>Peniculida</taxon>
        <taxon>Parameciidae</taxon>
        <taxon>Paramecium</taxon>
    </lineage>
</organism>
<evidence type="ECO:0000313" key="4">
    <source>
        <dbReference type="Proteomes" id="UP000692954"/>
    </source>
</evidence>
<proteinExistence type="predicted"/>
<keyword evidence="2" id="KW-0802">TPR repeat</keyword>
<gene>
    <name evidence="3" type="ORF">PSON_ATCC_30995.1.T1100003</name>
</gene>
<keyword evidence="1" id="KW-0677">Repeat</keyword>
<comment type="caution">
    <text evidence="3">The sequence shown here is derived from an EMBL/GenBank/DDBJ whole genome shotgun (WGS) entry which is preliminary data.</text>
</comment>
<sequence length="284" mass="34795">MKEINKALKIDPKYADAQQMKGLIQFQKYDKHNCLERYEQSNIPQPELSFQLLSQRLLKHFYYQESLMRDSGKFDEALELYQKQQTQISNMQKLIQIAIEKQLFYLKKNNYKKKHLKIRIKQSKLIRKMQIYILIEEVLLKDMKEWQQTLLDYNNKIELNPKKCYYIFKQRCFIMQYLRIEKALQDYDKAIKINSDYTSSYLNRALFLQEYLIDQALLDYNKIIDIYPEDSRTYLNRGLLYWRMKRKNLQGIVYQHQNYTQIIHFISQQQEIMLQYEKVHDLIS</sequence>
<dbReference type="PANTHER" id="PTHR44858:SF1">
    <property type="entry name" value="UDP-N-ACETYLGLUCOSAMINE--PEPTIDE N-ACETYLGLUCOSAMINYLTRANSFERASE SPINDLY-RELATED"/>
    <property type="match status" value="1"/>
</dbReference>
<dbReference type="OrthoDB" id="9991317at2759"/>
<evidence type="ECO:0000313" key="3">
    <source>
        <dbReference type="EMBL" id="CAD8116036.1"/>
    </source>
</evidence>
<evidence type="ECO:0000256" key="1">
    <source>
        <dbReference type="ARBA" id="ARBA00022737"/>
    </source>
</evidence>